<proteinExistence type="predicted"/>
<protein>
    <submittedName>
        <fullName evidence="2">Uncharacterized protein</fullName>
    </submittedName>
</protein>
<evidence type="ECO:0000313" key="3">
    <source>
        <dbReference type="Proteomes" id="UP000299102"/>
    </source>
</evidence>
<dbReference type="Proteomes" id="UP000299102">
    <property type="component" value="Unassembled WGS sequence"/>
</dbReference>
<accession>A0A4C1TEQ7</accession>
<evidence type="ECO:0000256" key="1">
    <source>
        <dbReference type="SAM" id="MobiDB-lite"/>
    </source>
</evidence>
<feature type="compositionally biased region" description="Basic residues" evidence="1">
    <location>
        <begin position="99"/>
        <end position="111"/>
    </location>
</feature>
<dbReference type="EMBL" id="BGZK01000052">
    <property type="protein sequence ID" value="GBP12575.1"/>
    <property type="molecule type" value="Genomic_DNA"/>
</dbReference>
<feature type="region of interest" description="Disordered" evidence="1">
    <location>
        <begin position="29"/>
        <end position="130"/>
    </location>
</feature>
<name>A0A4C1TEQ7_EUMVA</name>
<feature type="compositionally biased region" description="Low complexity" evidence="1">
    <location>
        <begin position="40"/>
        <end position="55"/>
    </location>
</feature>
<sequence length="130" mass="13798">MVLFYSLTQTNFTLASRVFNRSLLSASSTIYGSGSGSGSDSGSDSEFGSDSDFGSVKTNKKTPVPASTARRRVSSDRRRPSTTRSDAGAGALTSSTSLGRRRRGRLTRRTAPRPPAARAGRRDARPGRAP</sequence>
<feature type="compositionally biased region" description="Low complexity" evidence="1">
    <location>
        <begin position="82"/>
        <end position="98"/>
    </location>
</feature>
<comment type="caution">
    <text evidence="2">The sequence shown here is derived from an EMBL/GenBank/DDBJ whole genome shotgun (WGS) entry which is preliminary data.</text>
</comment>
<gene>
    <name evidence="2" type="ORF">EVAR_10240_1</name>
</gene>
<reference evidence="2 3" key="1">
    <citation type="journal article" date="2019" name="Commun. Biol.">
        <title>The bagworm genome reveals a unique fibroin gene that provides high tensile strength.</title>
        <authorList>
            <person name="Kono N."/>
            <person name="Nakamura H."/>
            <person name="Ohtoshi R."/>
            <person name="Tomita M."/>
            <person name="Numata K."/>
            <person name="Arakawa K."/>
        </authorList>
    </citation>
    <scope>NUCLEOTIDE SEQUENCE [LARGE SCALE GENOMIC DNA]</scope>
</reference>
<dbReference type="AlphaFoldDB" id="A0A4C1TEQ7"/>
<keyword evidence="3" id="KW-1185">Reference proteome</keyword>
<evidence type="ECO:0000313" key="2">
    <source>
        <dbReference type="EMBL" id="GBP12575.1"/>
    </source>
</evidence>
<organism evidence="2 3">
    <name type="scientific">Eumeta variegata</name>
    <name type="common">Bagworm moth</name>
    <name type="synonym">Eumeta japonica</name>
    <dbReference type="NCBI Taxonomy" id="151549"/>
    <lineage>
        <taxon>Eukaryota</taxon>
        <taxon>Metazoa</taxon>
        <taxon>Ecdysozoa</taxon>
        <taxon>Arthropoda</taxon>
        <taxon>Hexapoda</taxon>
        <taxon>Insecta</taxon>
        <taxon>Pterygota</taxon>
        <taxon>Neoptera</taxon>
        <taxon>Endopterygota</taxon>
        <taxon>Lepidoptera</taxon>
        <taxon>Glossata</taxon>
        <taxon>Ditrysia</taxon>
        <taxon>Tineoidea</taxon>
        <taxon>Psychidae</taxon>
        <taxon>Oiketicinae</taxon>
        <taxon>Eumeta</taxon>
    </lineage>
</organism>
<feature type="compositionally biased region" description="Basic and acidic residues" evidence="1">
    <location>
        <begin position="120"/>
        <end position="130"/>
    </location>
</feature>